<comment type="caution">
    <text evidence="2">The sequence shown here is derived from an EMBL/GenBank/DDBJ whole genome shotgun (WGS) entry which is preliminary data.</text>
</comment>
<name>A0A317AZL5_9PLEO</name>
<accession>A0A317AZL5</accession>
<protein>
    <submittedName>
        <fullName evidence="2">Uncharacterized protein</fullName>
    </submittedName>
</protein>
<keyword evidence="3" id="KW-1185">Reference proteome</keyword>
<organism evidence="2 3">
    <name type="scientific">Pyrenophora tritici-repentis</name>
    <dbReference type="NCBI Taxonomy" id="45151"/>
    <lineage>
        <taxon>Eukaryota</taxon>
        <taxon>Fungi</taxon>
        <taxon>Dikarya</taxon>
        <taxon>Ascomycota</taxon>
        <taxon>Pezizomycotina</taxon>
        <taxon>Dothideomycetes</taxon>
        <taxon>Pleosporomycetidae</taxon>
        <taxon>Pleosporales</taxon>
        <taxon>Pleosporineae</taxon>
        <taxon>Pleosporaceae</taxon>
        <taxon>Pyrenophora</taxon>
    </lineage>
</organism>
<feature type="region of interest" description="Disordered" evidence="1">
    <location>
        <begin position="341"/>
        <end position="369"/>
    </location>
</feature>
<feature type="region of interest" description="Disordered" evidence="1">
    <location>
        <begin position="253"/>
        <end position="289"/>
    </location>
</feature>
<evidence type="ECO:0000256" key="1">
    <source>
        <dbReference type="SAM" id="MobiDB-lite"/>
    </source>
</evidence>
<gene>
    <name evidence="2" type="ORF">Ptr86124_004751</name>
</gene>
<reference evidence="3" key="1">
    <citation type="journal article" date="2022" name="Microb. Genom.">
        <title>A global pangenome for the wheat fungal pathogen Pyrenophora tritici-repentis and prediction of effector protein structural homology.</title>
        <authorList>
            <person name="Moolhuijzen P.M."/>
            <person name="See P.T."/>
            <person name="Shi G."/>
            <person name="Powell H.R."/>
            <person name="Cockram J."/>
            <person name="Jorgensen L.N."/>
            <person name="Benslimane H."/>
            <person name="Strelkov S.E."/>
            <person name="Turner J."/>
            <person name="Liu Z."/>
            <person name="Moffat C.S."/>
        </authorList>
    </citation>
    <scope>NUCLEOTIDE SEQUENCE [LARGE SCALE GENOMIC DNA]</scope>
</reference>
<dbReference type="EMBL" id="NRDI02000005">
    <property type="protein sequence ID" value="KAI1516214.1"/>
    <property type="molecule type" value="Genomic_DNA"/>
</dbReference>
<dbReference type="AlphaFoldDB" id="A0A317AZL5"/>
<feature type="compositionally biased region" description="Acidic residues" evidence="1">
    <location>
        <begin position="277"/>
        <end position="289"/>
    </location>
</feature>
<evidence type="ECO:0000313" key="3">
    <source>
        <dbReference type="Proteomes" id="UP000249757"/>
    </source>
</evidence>
<proteinExistence type="predicted"/>
<evidence type="ECO:0000313" key="2">
    <source>
        <dbReference type="EMBL" id="KAI1516214.1"/>
    </source>
</evidence>
<dbReference type="Proteomes" id="UP000249757">
    <property type="component" value="Unassembled WGS sequence"/>
</dbReference>
<sequence>MERANYSDIPSFQNDLITIRLGKAPHQTDIHISEQTLRKSSLYLNRALNKLATQSTHRTITLSEIHATEFYIYYQWLLTGKLHTRKPSAGCEIRTLVMVCSLGHLLVDTDFLDTVHDAIIQFSTEDHPGTLEGFILAGTALYDCIPGFASKANPFIDVVVELIWKMELSMSSIRRVIREAFEGYEVGLGERGDGFIREVFRVLGEECLAGGELLGERVRGWEGSCRYHLHGEERECYRIKAKRLLEEAEKSMETEVAKEVSQPEATESPQEAPQMKEEEDAKEVEEPNDEVAPDVIPEASHVGRQVARQSTQPKVPLFKGASEFAMRFTKVLGIAGGYSRKRSVSSGYDFDTRRDSATGTDMSYDFPKF</sequence>